<dbReference type="GO" id="GO:0005783">
    <property type="term" value="C:endoplasmic reticulum"/>
    <property type="evidence" value="ECO:0007669"/>
    <property type="project" value="UniProtKB-SubCell"/>
</dbReference>
<dbReference type="OrthoDB" id="1726119at2759"/>
<reference evidence="7 8" key="1">
    <citation type="journal article" date="2012" name="G3 (Bethesda)">
        <title>Pichia sorbitophila, an interspecies yeast hybrid reveals early steps of genome resolution following polyploidization.</title>
        <authorList>
            <person name="Leh Louis V."/>
            <person name="Despons L."/>
            <person name="Friedrich A."/>
            <person name="Martin T."/>
            <person name="Durrens P."/>
            <person name="Casaregola S."/>
            <person name="Neuveglise C."/>
            <person name="Fairhead C."/>
            <person name="Marck C."/>
            <person name="Cruz J.A."/>
            <person name="Straub M.L."/>
            <person name="Kugler V."/>
            <person name="Sacerdot C."/>
            <person name="Uzunov Z."/>
            <person name="Thierry A."/>
            <person name="Weiss S."/>
            <person name="Bleykasten C."/>
            <person name="De Montigny J."/>
            <person name="Jacques N."/>
            <person name="Jung P."/>
            <person name="Lemaire M."/>
            <person name="Mallet S."/>
            <person name="Morel G."/>
            <person name="Richard G.F."/>
            <person name="Sarkar A."/>
            <person name="Savel G."/>
            <person name="Schacherer J."/>
            <person name="Seret M.L."/>
            <person name="Talla E."/>
            <person name="Samson G."/>
            <person name="Jubin C."/>
            <person name="Poulain J."/>
            <person name="Vacherie B."/>
            <person name="Barbe V."/>
            <person name="Pelletier E."/>
            <person name="Sherman D.J."/>
            <person name="Westhof E."/>
            <person name="Weissenbach J."/>
            <person name="Baret P.V."/>
            <person name="Wincker P."/>
            <person name="Gaillardin C."/>
            <person name="Dujon B."/>
            <person name="Souciet J.L."/>
        </authorList>
    </citation>
    <scope>NUCLEOTIDE SEQUENCE [LARGE SCALE GENOMIC DNA]</scope>
    <source>
        <strain evidence="8">ATCC MYA-4447 / BCRC 22081 / CBS 7064 / NBRC 10061 / NRRL Y-12695</strain>
    </source>
</reference>
<dbReference type="Gene3D" id="1.25.40.10">
    <property type="entry name" value="Tetratricopeptide repeat domain"/>
    <property type="match status" value="1"/>
</dbReference>
<dbReference type="GO" id="GO:0034975">
    <property type="term" value="P:protein folding in endoplasmic reticulum"/>
    <property type="evidence" value="ECO:0007669"/>
    <property type="project" value="TreeGrafter"/>
</dbReference>
<feature type="region of interest" description="Disordered" evidence="4">
    <location>
        <begin position="609"/>
        <end position="632"/>
    </location>
</feature>
<feature type="domain" description="J" evidence="6">
    <location>
        <begin position="496"/>
        <end position="565"/>
    </location>
</feature>
<keyword evidence="2 5" id="KW-0732">Signal</keyword>
<comment type="subcellular location">
    <subcellularLocation>
        <location evidence="1">Endoplasmic reticulum</location>
    </subcellularLocation>
</comment>
<dbReference type="eggNOG" id="KOG0714">
    <property type="taxonomic scope" value="Eukaryota"/>
</dbReference>
<dbReference type="SMART" id="SM00271">
    <property type="entry name" value="DnaJ"/>
    <property type="match status" value="1"/>
</dbReference>
<keyword evidence="3" id="KW-0256">Endoplasmic reticulum</keyword>
<dbReference type="Pfam" id="PF00226">
    <property type="entry name" value="DnaJ"/>
    <property type="match status" value="1"/>
</dbReference>
<protein>
    <submittedName>
        <fullName evidence="7">Piso0_005207 protein</fullName>
    </submittedName>
</protein>
<keyword evidence="8" id="KW-1185">Reference proteome</keyword>
<dbReference type="InterPro" id="IPR051727">
    <property type="entry name" value="DnaJ_C3_Co-chaperones"/>
</dbReference>
<dbReference type="InterPro" id="IPR001623">
    <property type="entry name" value="DnaJ_domain"/>
</dbReference>
<accession>G8Y1J9</accession>
<dbReference type="GO" id="GO:0051087">
    <property type="term" value="F:protein-folding chaperone binding"/>
    <property type="evidence" value="ECO:0007669"/>
    <property type="project" value="TreeGrafter"/>
</dbReference>
<evidence type="ECO:0000256" key="4">
    <source>
        <dbReference type="SAM" id="MobiDB-lite"/>
    </source>
</evidence>
<name>G8Y1J9_PICSO</name>
<dbReference type="AlphaFoldDB" id="G8Y1J9"/>
<evidence type="ECO:0000259" key="6">
    <source>
        <dbReference type="PROSITE" id="PS50076"/>
    </source>
</evidence>
<dbReference type="PANTHER" id="PTHR44140:SF2">
    <property type="entry name" value="LD25575P"/>
    <property type="match status" value="1"/>
</dbReference>
<feature type="compositionally biased region" description="Basic and acidic residues" evidence="4">
    <location>
        <begin position="556"/>
        <end position="566"/>
    </location>
</feature>
<dbReference type="SUPFAM" id="SSF46565">
    <property type="entry name" value="Chaperone J-domain"/>
    <property type="match status" value="1"/>
</dbReference>
<evidence type="ECO:0000313" key="7">
    <source>
        <dbReference type="EMBL" id="CCE86702.1"/>
    </source>
</evidence>
<dbReference type="STRING" id="559304.G8Y1J9"/>
<evidence type="ECO:0000256" key="5">
    <source>
        <dbReference type="SAM" id="SignalP"/>
    </source>
</evidence>
<dbReference type="SUPFAM" id="SSF48452">
    <property type="entry name" value="TPR-like"/>
    <property type="match status" value="1"/>
</dbReference>
<dbReference type="PRINTS" id="PR00625">
    <property type="entry name" value="JDOMAIN"/>
</dbReference>
<evidence type="ECO:0000256" key="1">
    <source>
        <dbReference type="ARBA" id="ARBA00004240"/>
    </source>
</evidence>
<dbReference type="HOGENOM" id="CLU_027661_0_0_1"/>
<proteinExistence type="predicted"/>
<dbReference type="OMA" id="KNCLRID"/>
<dbReference type="Proteomes" id="UP000005222">
    <property type="component" value="Chromosome N"/>
</dbReference>
<sequence length="632" mass="73889">MQLIVVLLAQFLTCINLANCLNNEDIVSRIVTTHKSLTEKGPTHDVLDEYTILLRDISGSERDSDVEILKQLPQIYYKKALIEISLNKETSAVEDLKKCLELNAHMKPAKERLINILLEKGDFEGLKPLLTEKSDEQVAKTIDSVKGALAEAQQKQKSKKFQDCVDTLESKVMAITPLSADALKLHTKCLEHLFEEKQSDEDRSAVSKEIANDMNKLIKLQPFSNLDAYATFSQYMMFTEIKFETAWAAVKNCLKVDNEYKSCTSLSKFYSRFSEVFKALEKYSIDLGYLYLVADSEDGSFKENLNENYDYKYLTTFLLNDPLKISKSERKTVPSNVKTNYDYLIHKASLFAQERWSSGKQLENLKFKKDLDKLVCESLMLTKNISTGRVFCSKVNENKEALFLPKHIPEIDRLLKERNYEKAKAYMDKFKKNVRQSKLFLSRYKYIDKHMREQQRHHQHQRQQHFYQQQQEQQRRWQEQHQQQQMFDNSRKSGMDYYKVLGVPRNADDKEIRKAYRAQTLKYHPDKYKGNDMTPEQIERKMQEINEAYETLSNKESREIYDRGEDPSSPGGGQFRGHRQPFQGRPQGNQFNFNQDFFRQFMKQQGGFKFGGFGGFGSQERVRVKKNKQKAT</sequence>
<evidence type="ECO:0000256" key="2">
    <source>
        <dbReference type="ARBA" id="ARBA00022729"/>
    </source>
</evidence>
<feature type="region of interest" description="Disordered" evidence="4">
    <location>
        <begin position="556"/>
        <end position="595"/>
    </location>
</feature>
<feature type="region of interest" description="Disordered" evidence="4">
    <location>
        <begin position="451"/>
        <end position="491"/>
    </location>
</feature>
<dbReference type="InParanoid" id="G8Y1J9"/>
<evidence type="ECO:0000256" key="3">
    <source>
        <dbReference type="ARBA" id="ARBA00022824"/>
    </source>
</evidence>
<evidence type="ECO:0000313" key="8">
    <source>
        <dbReference type="Proteomes" id="UP000005222"/>
    </source>
</evidence>
<feature type="chain" id="PRO_5003518553" evidence="5">
    <location>
        <begin position="21"/>
        <end position="632"/>
    </location>
</feature>
<feature type="signal peptide" evidence="5">
    <location>
        <begin position="1"/>
        <end position="20"/>
    </location>
</feature>
<gene>
    <name evidence="7" type="primary">Piso0_005207</name>
    <name evidence="7" type="ORF">GNLVRS01_PISO0N10111g</name>
</gene>
<dbReference type="PROSITE" id="PS50076">
    <property type="entry name" value="DNAJ_2"/>
    <property type="match status" value="1"/>
</dbReference>
<dbReference type="GO" id="GO:0051787">
    <property type="term" value="F:misfolded protein binding"/>
    <property type="evidence" value="ECO:0007669"/>
    <property type="project" value="TreeGrafter"/>
</dbReference>
<dbReference type="InterPro" id="IPR011990">
    <property type="entry name" value="TPR-like_helical_dom_sf"/>
</dbReference>
<dbReference type="CDD" id="cd06257">
    <property type="entry name" value="DnaJ"/>
    <property type="match status" value="1"/>
</dbReference>
<dbReference type="FunCoup" id="G8Y1J9">
    <property type="interactions" value="154"/>
</dbReference>
<feature type="compositionally biased region" description="Basic residues" evidence="4">
    <location>
        <begin position="623"/>
        <end position="632"/>
    </location>
</feature>
<dbReference type="InterPro" id="IPR036869">
    <property type="entry name" value="J_dom_sf"/>
</dbReference>
<dbReference type="PANTHER" id="PTHR44140">
    <property type="entry name" value="LD25575P"/>
    <property type="match status" value="1"/>
</dbReference>
<dbReference type="EMBL" id="FO082046">
    <property type="protein sequence ID" value="CCE86702.1"/>
    <property type="molecule type" value="Genomic_DNA"/>
</dbReference>
<organism evidence="7 8">
    <name type="scientific">Pichia sorbitophila (strain ATCC MYA-4447 / BCRC 22081 / CBS 7064 / NBRC 10061 / NRRL Y-12695)</name>
    <name type="common">Hybrid yeast</name>
    <dbReference type="NCBI Taxonomy" id="559304"/>
    <lineage>
        <taxon>Eukaryota</taxon>
        <taxon>Fungi</taxon>
        <taxon>Dikarya</taxon>
        <taxon>Ascomycota</taxon>
        <taxon>Saccharomycotina</taxon>
        <taxon>Pichiomycetes</taxon>
        <taxon>Debaryomycetaceae</taxon>
        <taxon>Millerozyma</taxon>
    </lineage>
</organism>
<dbReference type="Gene3D" id="1.10.287.110">
    <property type="entry name" value="DnaJ domain"/>
    <property type="match status" value="1"/>
</dbReference>